<name>A0A346E006_9ENTR</name>
<keyword evidence="11" id="KW-1185">Reference proteome</keyword>
<dbReference type="EMBL" id="CP028374">
    <property type="protein sequence ID" value="AXN02311.1"/>
    <property type="molecule type" value="Genomic_DNA"/>
</dbReference>
<evidence type="ECO:0000256" key="7">
    <source>
        <dbReference type="ARBA" id="ARBA00022679"/>
    </source>
</evidence>
<dbReference type="GO" id="GO:0044205">
    <property type="term" value="P:'de novo' UMP biosynthetic process"/>
    <property type="evidence" value="ECO:0007669"/>
    <property type="project" value="UniProtKB-UniRule"/>
</dbReference>
<dbReference type="Proteomes" id="UP000256856">
    <property type="component" value="Chromosome"/>
</dbReference>
<dbReference type="GO" id="GO:0004588">
    <property type="term" value="F:orotate phosphoribosyltransferase activity"/>
    <property type="evidence" value="ECO:0007669"/>
    <property type="project" value="UniProtKB-UniRule"/>
</dbReference>
<dbReference type="SUPFAM" id="SSF53271">
    <property type="entry name" value="PRTase-like"/>
    <property type="match status" value="1"/>
</dbReference>
<keyword evidence="6 9" id="KW-0328">Glycosyltransferase</keyword>
<feature type="binding site" evidence="9">
    <location>
        <position position="161"/>
    </location>
    <ligand>
        <name>orotate</name>
        <dbReference type="ChEBI" id="CHEBI:30839"/>
    </ligand>
</feature>
<keyword evidence="9" id="KW-0460">Magnesium</keyword>
<dbReference type="InterPro" id="IPR004467">
    <property type="entry name" value="Or_phspho_trans_dom"/>
</dbReference>
<dbReference type="PANTHER" id="PTHR46683:SF1">
    <property type="entry name" value="OROTATE PHOSPHORIBOSYLTRANSFERASE 1-RELATED"/>
    <property type="match status" value="1"/>
</dbReference>
<evidence type="ECO:0000256" key="1">
    <source>
        <dbReference type="ARBA" id="ARBA00003769"/>
    </source>
</evidence>
<dbReference type="CDD" id="cd06223">
    <property type="entry name" value="PRTases_typeI"/>
    <property type="match status" value="1"/>
</dbReference>
<evidence type="ECO:0000256" key="4">
    <source>
        <dbReference type="ARBA" id="ARBA00011738"/>
    </source>
</evidence>
<evidence type="ECO:0000256" key="3">
    <source>
        <dbReference type="ARBA" id="ARBA00006340"/>
    </source>
</evidence>
<feature type="binding site" description="in other chain" evidence="9">
    <location>
        <begin position="77"/>
        <end position="78"/>
    </location>
    <ligand>
        <name>5-phospho-alpha-D-ribose 1-diphosphate</name>
        <dbReference type="ChEBI" id="CHEBI:58017"/>
        <note>ligand shared between dimeric partners</note>
    </ligand>
</feature>
<keyword evidence="8 9" id="KW-0665">Pyrimidine biosynthesis</keyword>
<evidence type="ECO:0000256" key="8">
    <source>
        <dbReference type="ARBA" id="ARBA00022975"/>
    </source>
</evidence>
<evidence type="ECO:0000256" key="2">
    <source>
        <dbReference type="ARBA" id="ARBA00004889"/>
    </source>
</evidence>
<evidence type="ECO:0000256" key="6">
    <source>
        <dbReference type="ARBA" id="ARBA00022676"/>
    </source>
</evidence>
<feature type="binding site" evidence="9">
    <location>
        <position position="104"/>
    </location>
    <ligand>
        <name>5-phospho-alpha-D-ribose 1-diphosphate</name>
        <dbReference type="ChEBI" id="CHEBI:58017"/>
        <note>ligand shared between dimeric partners</note>
    </ligand>
</feature>
<dbReference type="PANTHER" id="PTHR46683">
    <property type="entry name" value="OROTATE PHOSPHORIBOSYLTRANSFERASE 1-RELATED"/>
    <property type="match status" value="1"/>
</dbReference>
<dbReference type="FunFam" id="3.40.50.2020:FF:000008">
    <property type="entry name" value="Orotate phosphoribosyltransferase"/>
    <property type="match status" value="1"/>
</dbReference>
<evidence type="ECO:0000313" key="10">
    <source>
        <dbReference type="EMBL" id="AXN02311.1"/>
    </source>
</evidence>
<keyword evidence="7 9" id="KW-0808">Transferase</keyword>
<dbReference type="UniPathway" id="UPA00070">
    <property type="reaction ID" value="UER00119"/>
</dbReference>
<feature type="binding site" description="in other chain" evidence="9">
    <location>
        <begin position="129"/>
        <end position="137"/>
    </location>
    <ligand>
        <name>5-phospho-alpha-D-ribose 1-diphosphate</name>
        <dbReference type="ChEBI" id="CHEBI:58017"/>
        <note>ligand shared between dimeric partners</note>
    </ligand>
</feature>
<dbReference type="HAMAP" id="MF_01208">
    <property type="entry name" value="PyrE"/>
    <property type="match status" value="1"/>
</dbReference>
<comment type="function">
    <text evidence="1 9">Catalyzes the transfer of a ribosyl phosphate group from 5-phosphoribose 1-diphosphate to orotate, leading to the formation of orotidine monophosphate (OMP).</text>
</comment>
<accession>A0A346E006</accession>
<comment type="subunit">
    <text evidence="4 9">Homodimer.</text>
</comment>
<dbReference type="InterPro" id="IPR029057">
    <property type="entry name" value="PRTase-like"/>
</dbReference>
<dbReference type="GO" id="GO:0046132">
    <property type="term" value="P:pyrimidine ribonucleoside biosynthetic process"/>
    <property type="evidence" value="ECO:0007669"/>
    <property type="project" value="TreeGrafter"/>
</dbReference>
<dbReference type="AlphaFoldDB" id="A0A346E006"/>
<comment type="caution">
    <text evidence="9">Lacks conserved residue(s) required for the propagation of feature annotation.</text>
</comment>
<feature type="binding site" description="in other chain" evidence="9">
    <location>
        <position position="31"/>
    </location>
    <ligand>
        <name>5-phospho-alpha-D-ribose 1-diphosphate</name>
        <dbReference type="ChEBI" id="CHEBI:58017"/>
        <note>ligand shared between dimeric partners</note>
    </ligand>
</feature>
<comment type="pathway">
    <text evidence="2 9">Pyrimidine metabolism; UMP biosynthesis via de novo pathway; UMP from orotate: step 1/2.</text>
</comment>
<dbReference type="GO" id="GO:0006207">
    <property type="term" value="P:'de novo' pyrimidine nucleobase biosynthetic process"/>
    <property type="evidence" value="ECO:0007669"/>
    <property type="project" value="TreeGrafter"/>
</dbReference>
<proteinExistence type="inferred from homology"/>
<feature type="binding site" description="in other chain" evidence="9">
    <location>
        <position position="105"/>
    </location>
    <ligand>
        <name>5-phospho-alpha-D-ribose 1-diphosphate</name>
        <dbReference type="ChEBI" id="CHEBI:58017"/>
        <note>ligand shared between dimeric partners</note>
    </ligand>
</feature>
<dbReference type="EC" id="2.4.2.10" evidence="5 9"/>
<dbReference type="InterPro" id="IPR000836">
    <property type="entry name" value="PRTase_dom"/>
</dbReference>
<feature type="binding site" evidence="9">
    <location>
        <begin position="39"/>
        <end position="40"/>
    </location>
    <ligand>
        <name>orotate</name>
        <dbReference type="ChEBI" id="CHEBI:30839"/>
    </ligand>
</feature>
<feature type="binding site" evidence="9">
    <location>
        <position position="133"/>
    </location>
    <ligand>
        <name>orotate</name>
        <dbReference type="ChEBI" id="CHEBI:30839"/>
    </ligand>
</feature>
<evidence type="ECO:0000313" key="11">
    <source>
        <dbReference type="Proteomes" id="UP000256856"/>
    </source>
</evidence>
<dbReference type="GO" id="GO:0000287">
    <property type="term" value="F:magnesium ion binding"/>
    <property type="evidence" value="ECO:0007669"/>
    <property type="project" value="UniProtKB-UniRule"/>
</dbReference>
<evidence type="ECO:0000256" key="5">
    <source>
        <dbReference type="ARBA" id="ARBA00011971"/>
    </source>
</evidence>
<reference evidence="10 11" key="1">
    <citation type="submission" date="2018-03" db="EMBL/GenBank/DDBJ databases">
        <title>A parallel universe: an anciently diverged bacterial symbiosis in a Hawaiian planthopper (Hemiptera: Cixiidae) reveals rearranged nutritional responsibilities.</title>
        <authorList>
            <person name="Bennett G."/>
            <person name="Mao M."/>
        </authorList>
    </citation>
    <scope>NUCLEOTIDE SEQUENCE [LARGE SCALE GENOMIC DNA]</scope>
    <source>
        <strain evidence="10 11">OLIH</strain>
    </source>
</reference>
<dbReference type="Gene3D" id="3.40.50.2020">
    <property type="match status" value="1"/>
</dbReference>
<dbReference type="NCBIfam" id="TIGR00336">
    <property type="entry name" value="pyrE"/>
    <property type="match status" value="1"/>
</dbReference>
<dbReference type="KEGG" id="ppet:C9I82_354"/>
<comment type="similarity">
    <text evidence="3 9">Belongs to the purine/pyrimidine phosphoribosyltransferase family. PyrE subfamily.</text>
</comment>
<dbReference type="GO" id="GO:0005737">
    <property type="term" value="C:cytoplasm"/>
    <property type="evidence" value="ECO:0007669"/>
    <property type="project" value="TreeGrafter"/>
</dbReference>
<protein>
    <recommendedName>
        <fullName evidence="5 9">Orotate phosphoribosyltransferase</fullName>
        <shortName evidence="9">OPRT</shortName>
        <shortName evidence="9">OPRTase</shortName>
        <ecNumber evidence="5 9">2.4.2.10</ecNumber>
    </recommendedName>
</protein>
<dbReference type="InterPro" id="IPR023031">
    <property type="entry name" value="OPRT"/>
</dbReference>
<sequence>MKNKMNKSSKKKIIKSLINKKVFKFKKFILKSGRISPYFFNSGILNTGNDLIQIGNLYAKEIKKTNITFDVLFGTAYKGIPIVIATAIALSKNYNINKPYCFNRKEIKKYGEQGKIIGCKLKGKVIIIDDVITIGTAIKESISILSQYKTILTGIFVFFDRQENKCNNMSAVQIIEKKYSCKINKIITLNNLIKYIKTKPKMKNELNKIYSYQKQYGLKNKIFKLNKYQKKPE</sequence>
<comment type="catalytic activity">
    <reaction evidence="9">
        <text>orotidine 5'-phosphate + diphosphate = orotate + 5-phospho-alpha-D-ribose 1-diphosphate</text>
        <dbReference type="Rhea" id="RHEA:10380"/>
        <dbReference type="ChEBI" id="CHEBI:30839"/>
        <dbReference type="ChEBI" id="CHEBI:33019"/>
        <dbReference type="ChEBI" id="CHEBI:57538"/>
        <dbReference type="ChEBI" id="CHEBI:58017"/>
        <dbReference type="EC" id="2.4.2.10"/>
    </reaction>
</comment>
<organism evidence="10 11">
    <name type="scientific">Candidatus Purcelliella pentastirinorum</name>
    <dbReference type="NCBI Taxonomy" id="472834"/>
    <lineage>
        <taxon>Bacteria</taxon>
        <taxon>Pseudomonadati</taxon>
        <taxon>Pseudomonadota</taxon>
        <taxon>Gammaproteobacteria</taxon>
        <taxon>Enterobacterales</taxon>
        <taxon>Enterobacteriaceae</taxon>
        <taxon>Candidatus Purcelliella</taxon>
    </lineage>
</organism>
<evidence type="ECO:0000256" key="9">
    <source>
        <dbReference type="HAMAP-Rule" id="MF_01208"/>
    </source>
</evidence>
<feature type="binding site" evidence="9">
    <location>
        <position position="108"/>
    </location>
    <ligand>
        <name>5-phospho-alpha-D-ribose 1-diphosphate</name>
        <dbReference type="ChEBI" id="CHEBI:58017"/>
        <note>ligand shared between dimeric partners</note>
    </ligand>
</feature>
<comment type="cofactor">
    <cofactor evidence="9">
        <name>Mg(2+)</name>
        <dbReference type="ChEBI" id="CHEBI:18420"/>
    </cofactor>
</comment>
<gene>
    <name evidence="9" type="primary">pyrE</name>
    <name evidence="10" type="ORF">C9I82_354</name>
</gene>